<reference evidence="2 3" key="1">
    <citation type="submission" date="2015-10" db="EMBL/GenBank/DDBJ databases">
        <title>Full genome of DAOMC 229536 Phialocephala scopiformis, a fungal endophyte of spruce producing the potent anti-insectan compound rugulosin.</title>
        <authorList>
            <consortium name="DOE Joint Genome Institute"/>
            <person name="Walker A.K."/>
            <person name="Frasz S.L."/>
            <person name="Seifert K.A."/>
            <person name="Miller J.D."/>
            <person name="Mondo S.J."/>
            <person name="Labutti K."/>
            <person name="Lipzen A."/>
            <person name="Dockter R."/>
            <person name="Kennedy M."/>
            <person name="Grigoriev I.V."/>
            <person name="Spatafora J.W."/>
        </authorList>
    </citation>
    <scope>NUCLEOTIDE SEQUENCE [LARGE SCALE GENOMIC DNA]</scope>
    <source>
        <strain evidence="2 3">CBS 120377</strain>
    </source>
</reference>
<organism evidence="2 3">
    <name type="scientific">Mollisia scopiformis</name>
    <name type="common">Conifer needle endophyte fungus</name>
    <name type="synonym">Phialocephala scopiformis</name>
    <dbReference type="NCBI Taxonomy" id="149040"/>
    <lineage>
        <taxon>Eukaryota</taxon>
        <taxon>Fungi</taxon>
        <taxon>Dikarya</taxon>
        <taxon>Ascomycota</taxon>
        <taxon>Pezizomycotina</taxon>
        <taxon>Leotiomycetes</taxon>
        <taxon>Helotiales</taxon>
        <taxon>Mollisiaceae</taxon>
        <taxon>Mollisia</taxon>
    </lineage>
</organism>
<accession>A0A132BCE8</accession>
<dbReference type="OrthoDB" id="303107at2759"/>
<dbReference type="EMBL" id="KQ947430">
    <property type="protein sequence ID" value="KUJ10102.1"/>
    <property type="molecule type" value="Genomic_DNA"/>
</dbReference>
<evidence type="ECO:0000313" key="3">
    <source>
        <dbReference type="Proteomes" id="UP000070700"/>
    </source>
</evidence>
<dbReference type="Proteomes" id="UP000070700">
    <property type="component" value="Unassembled WGS sequence"/>
</dbReference>
<protein>
    <submittedName>
        <fullName evidence="2">Uncharacterized protein</fullName>
    </submittedName>
</protein>
<dbReference type="AlphaFoldDB" id="A0A132BCE8"/>
<dbReference type="InParanoid" id="A0A132BCE8"/>
<feature type="compositionally biased region" description="Polar residues" evidence="1">
    <location>
        <begin position="560"/>
        <end position="571"/>
    </location>
</feature>
<evidence type="ECO:0000313" key="2">
    <source>
        <dbReference type="EMBL" id="KUJ10102.1"/>
    </source>
</evidence>
<sequence>MSARPVWSTDDLVSLLAWLDFSIHQGINFADTIEKHLAISKNISQSDDYPFTKLQIQNKLLGCIRGQSVKLATLLKVGSSCILRLDEATRHEINTTVQRYTDNPSFTQQSAFAISSARGSAVAHFREACQTGSSPKSAIGAAELSSSAVSRRHDAPLCSNEDHNQLREQHCREIDLIRKEWQRESSDYLRREKQLRQRETELSAKIIHLEMARDSRMALNKDPLEYQLYLKDKQIWDSDQRIRKMQEQMRFTSKNASPTIFTDLSMLVDRSMKMFEAELGSILHGHHIANGLQLPTQQSRELYNLVQSVHGCTDERRSEGQRLRTWILKFEPEAVIKTLTLAALREWVFHSGLLAYVDKDSQLLHAYRDAIMVQDGWRSLRNLEITAYSSLIESHEFQQVFIPKRSAEFASRLTATLAILFPSSHYEAPNRSFESWGDTQEVCDHRHSRLIDIFQTALKLKAATVTVDRDYEFIVYPPRTSLPLNHISQKELTWLQASMRTYELRASGPSGQLMDALVRPENFVVETGTAPTRPVIHESIISSSEADVAGISPGRANHRATASRNTAVHSQEAQRKHPGANVRSATSPSVPPGGMVMDSIDHEISSSSTASDRELEATSFRELTTWKIPTCDICKATFSKLSNLQSHQENRLAICALKFVKIYLSFAAIIMPSILQLIFPAAAVSDPDPHNKCYLLDKYFNEPFAAKYTSTKSLSRHMSTTNLAFGASIVKSGSKIVSFMINIAQKTI</sequence>
<proteinExistence type="predicted"/>
<dbReference type="KEGG" id="psco:LY89DRAFT_740498"/>
<dbReference type="GeneID" id="28830322"/>
<name>A0A132BCE8_MOLSC</name>
<dbReference type="RefSeq" id="XP_018064457.1">
    <property type="nucleotide sequence ID" value="XM_018220596.1"/>
</dbReference>
<keyword evidence="3" id="KW-1185">Reference proteome</keyword>
<gene>
    <name evidence="2" type="ORF">LY89DRAFT_740498</name>
</gene>
<evidence type="ECO:0000256" key="1">
    <source>
        <dbReference type="SAM" id="MobiDB-lite"/>
    </source>
</evidence>
<feature type="region of interest" description="Disordered" evidence="1">
    <location>
        <begin position="549"/>
        <end position="600"/>
    </location>
</feature>